<dbReference type="InterPro" id="IPR015422">
    <property type="entry name" value="PyrdxlP-dep_Trfase_small"/>
</dbReference>
<dbReference type="SUPFAM" id="SSF53383">
    <property type="entry name" value="PLP-dependent transferases"/>
    <property type="match status" value="1"/>
</dbReference>
<dbReference type="InterPro" id="IPR015424">
    <property type="entry name" value="PyrdxlP-dep_Trfase"/>
</dbReference>
<sequence>MSVLDRPAGPVPPAPAGAPVPFLDLSGVHAGLRPELDAAWARVLADGRFVGGPEVDAFEAAFAAFCGARHCVGVANGTDALELVLTGLGIGPGDEVLVPANTFVASAEAVRAAGARPVFVDVRPDTLLIDPAAAAAAVTHRTAAVLAVHLFGQVVDVGELSAVASRHGLAVVEDAAQAHGGTFDGRRAGSLGHAAAFSFYPGKNLGALGDGGAVVSDDTALVDRVRRLADHGRCGRDRHRHVLAGRNSRLDALQAAVLAVKLPHLDADNARRAAVARRYRETLPGTVHPVAVHPSARSAHHLFVVRVPDRAAATGVLDRSGIGWGVHYPVPCHRQPAFRRWSRGPLPVAEDAAARILSLPLSPTTTSTQIDRVCTALGRASR</sequence>
<dbReference type="EC" id="2.6.1.-" evidence="4"/>
<comment type="similarity">
    <text evidence="2 3">Belongs to the DegT/DnrJ/EryC1 family.</text>
</comment>
<keyword evidence="4" id="KW-0808">Transferase</keyword>
<dbReference type="PANTHER" id="PTHR30244:SF36">
    <property type="entry name" value="3-OXO-GLUCOSE-6-PHOSPHATE:GLUTAMATE AMINOTRANSFERASE"/>
    <property type="match status" value="1"/>
</dbReference>
<evidence type="ECO:0000256" key="2">
    <source>
        <dbReference type="ARBA" id="ARBA00037999"/>
    </source>
</evidence>
<name>A0ABU8T2W9_9PSEU</name>
<evidence type="ECO:0000313" key="5">
    <source>
        <dbReference type="Proteomes" id="UP001364211"/>
    </source>
</evidence>
<evidence type="ECO:0000256" key="1">
    <source>
        <dbReference type="ARBA" id="ARBA00022898"/>
    </source>
</evidence>
<dbReference type="PIRSF" id="PIRSF000390">
    <property type="entry name" value="PLP_StrS"/>
    <property type="match status" value="1"/>
</dbReference>
<dbReference type="Gene3D" id="3.40.640.10">
    <property type="entry name" value="Type I PLP-dependent aspartate aminotransferase-like (Major domain)"/>
    <property type="match status" value="1"/>
</dbReference>
<keyword evidence="4" id="KW-0032">Aminotransferase</keyword>
<protein>
    <submittedName>
        <fullName evidence="4">DegT/DnrJ/EryC1/StrS family aminotransferase</fullName>
        <ecNumber evidence="4">2.6.1.-</ecNumber>
    </submittedName>
</protein>
<keyword evidence="1 3" id="KW-0663">Pyridoxal phosphate</keyword>
<dbReference type="Gene3D" id="3.90.1150.10">
    <property type="entry name" value="Aspartate Aminotransferase, domain 1"/>
    <property type="match status" value="1"/>
</dbReference>
<dbReference type="RefSeq" id="WP_340286440.1">
    <property type="nucleotide sequence ID" value="NZ_JBBJUP010000003.1"/>
</dbReference>
<comment type="caution">
    <text evidence="4">The sequence shown here is derived from an EMBL/GenBank/DDBJ whole genome shotgun (WGS) entry which is preliminary data.</text>
</comment>
<dbReference type="EMBL" id="JBBJUP010000003">
    <property type="protein sequence ID" value="MEJ8278287.1"/>
    <property type="molecule type" value="Genomic_DNA"/>
</dbReference>
<keyword evidence="5" id="KW-1185">Reference proteome</keyword>
<evidence type="ECO:0000313" key="4">
    <source>
        <dbReference type="EMBL" id="MEJ8278287.1"/>
    </source>
</evidence>
<dbReference type="Pfam" id="PF01041">
    <property type="entry name" value="DegT_DnrJ_EryC1"/>
    <property type="match status" value="1"/>
</dbReference>
<evidence type="ECO:0000256" key="3">
    <source>
        <dbReference type="RuleBase" id="RU004508"/>
    </source>
</evidence>
<dbReference type="PANTHER" id="PTHR30244">
    <property type="entry name" value="TRANSAMINASE"/>
    <property type="match status" value="1"/>
</dbReference>
<organism evidence="4 5">
    <name type="scientific">Pseudonocardia spirodelae</name>
    <dbReference type="NCBI Taxonomy" id="3133431"/>
    <lineage>
        <taxon>Bacteria</taxon>
        <taxon>Bacillati</taxon>
        <taxon>Actinomycetota</taxon>
        <taxon>Actinomycetes</taxon>
        <taxon>Pseudonocardiales</taxon>
        <taxon>Pseudonocardiaceae</taxon>
        <taxon>Pseudonocardia</taxon>
    </lineage>
</organism>
<dbReference type="InterPro" id="IPR000653">
    <property type="entry name" value="DegT/StrS_aminotransferase"/>
</dbReference>
<dbReference type="GO" id="GO:0008483">
    <property type="term" value="F:transaminase activity"/>
    <property type="evidence" value="ECO:0007669"/>
    <property type="project" value="UniProtKB-KW"/>
</dbReference>
<reference evidence="4 5" key="1">
    <citation type="submission" date="2024-03" db="EMBL/GenBank/DDBJ databases">
        <title>Draft genome sequence of Pseudonocardia sp. DW16-2.</title>
        <authorList>
            <person name="Duangmal K."/>
        </authorList>
    </citation>
    <scope>NUCLEOTIDE SEQUENCE [LARGE SCALE GENOMIC DNA]</scope>
    <source>
        <strain evidence="4 5">DW16-2</strain>
    </source>
</reference>
<dbReference type="CDD" id="cd00616">
    <property type="entry name" value="AHBA_syn"/>
    <property type="match status" value="1"/>
</dbReference>
<dbReference type="InterPro" id="IPR015421">
    <property type="entry name" value="PyrdxlP-dep_Trfase_major"/>
</dbReference>
<gene>
    <name evidence="4" type="ORF">WJX68_05030</name>
</gene>
<accession>A0ABU8T2W9</accession>
<proteinExistence type="inferred from homology"/>
<dbReference type="Proteomes" id="UP001364211">
    <property type="component" value="Unassembled WGS sequence"/>
</dbReference>